<comment type="caution">
    <text evidence="7">The sequence shown here is derived from an EMBL/GenBank/DDBJ whole genome shotgun (WGS) entry which is preliminary data.</text>
</comment>
<keyword evidence="3" id="KW-0997">Cell inner membrane</keyword>
<proteinExistence type="predicted"/>
<evidence type="ECO:0000256" key="2">
    <source>
        <dbReference type="ARBA" id="ARBA00022475"/>
    </source>
</evidence>
<keyword evidence="4" id="KW-0808">Transferase</keyword>
<feature type="non-terminal residue" evidence="7">
    <location>
        <position position="248"/>
    </location>
</feature>
<dbReference type="GO" id="GO:0005886">
    <property type="term" value="C:plasma membrane"/>
    <property type="evidence" value="ECO:0007669"/>
    <property type="project" value="UniProtKB-SubCell"/>
</dbReference>
<reference evidence="7 8" key="1">
    <citation type="submission" date="2017-09" db="EMBL/GenBank/DDBJ databases">
        <title>Depth-based differentiation of microbial function through sediment-hosted aquifers and enrichment of novel symbionts in the deep terrestrial subsurface.</title>
        <authorList>
            <person name="Probst A.J."/>
            <person name="Ladd B."/>
            <person name="Jarett J.K."/>
            <person name="Geller-Mcgrath D.E."/>
            <person name="Sieber C.M."/>
            <person name="Emerson J.B."/>
            <person name="Anantharaman K."/>
            <person name="Thomas B.C."/>
            <person name="Malmstrom R."/>
            <person name="Stieglmeier M."/>
            <person name="Klingl A."/>
            <person name="Woyke T."/>
            <person name="Ryan C.M."/>
            <person name="Banfield J.F."/>
        </authorList>
    </citation>
    <scope>NUCLEOTIDE SEQUENCE [LARGE SCALE GENOMIC DNA]</scope>
    <source>
        <strain evidence="7">CG23_combo_of_CG06-09_8_20_14_all_41_10</strain>
    </source>
</reference>
<dbReference type="Proteomes" id="UP000231292">
    <property type="component" value="Unassembled WGS sequence"/>
</dbReference>
<dbReference type="GO" id="GO:0009247">
    <property type="term" value="P:glycolipid biosynthetic process"/>
    <property type="evidence" value="ECO:0007669"/>
    <property type="project" value="UniProtKB-ARBA"/>
</dbReference>
<evidence type="ECO:0000313" key="7">
    <source>
        <dbReference type="EMBL" id="PIP19805.1"/>
    </source>
</evidence>
<keyword evidence="5" id="KW-0472">Membrane</keyword>
<evidence type="ECO:0000313" key="8">
    <source>
        <dbReference type="Proteomes" id="UP000231292"/>
    </source>
</evidence>
<dbReference type="EMBL" id="PCRK01000017">
    <property type="protein sequence ID" value="PIP19805.1"/>
    <property type="molecule type" value="Genomic_DNA"/>
</dbReference>
<dbReference type="Pfam" id="PF03279">
    <property type="entry name" value="Lip_A_acyltrans"/>
    <property type="match status" value="1"/>
</dbReference>
<dbReference type="CDD" id="cd07984">
    <property type="entry name" value="LPLAT_LABLAT-like"/>
    <property type="match status" value="1"/>
</dbReference>
<accession>A0A2G9YKQ0</accession>
<name>A0A2G9YKQ0_9BACT</name>
<keyword evidence="6" id="KW-0012">Acyltransferase</keyword>
<dbReference type="InterPro" id="IPR004960">
    <property type="entry name" value="LipA_acyltrans"/>
</dbReference>
<organism evidence="7 8">
    <name type="scientific">Candidatus Sherwoodlollariibacterium unditelluris</name>
    <dbReference type="NCBI Taxonomy" id="1974757"/>
    <lineage>
        <taxon>Bacteria</taxon>
        <taxon>Pseudomonadati</taxon>
        <taxon>Candidatus Omnitrophota</taxon>
        <taxon>Candidatus Sherwoodlollariibacterium</taxon>
    </lineage>
</organism>
<dbReference type="AlphaFoldDB" id="A0A2G9YKQ0"/>
<evidence type="ECO:0000256" key="6">
    <source>
        <dbReference type="ARBA" id="ARBA00023315"/>
    </source>
</evidence>
<evidence type="ECO:0008006" key="9">
    <source>
        <dbReference type="Google" id="ProtNLM"/>
    </source>
</evidence>
<keyword evidence="2" id="KW-1003">Cell membrane</keyword>
<protein>
    <recommendedName>
        <fullName evidence="9">Lipid A biosynthesis acyltransferase</fullName>
    </recommendedName>
</protein>
<sequence>MFSYIFYRIGEMLVLNLPLKAAYAIAVFLSDLRYLFAFSDRKVVTENLKIIFPDKNDKEISRIRIQVFRNFAKYLVDFLRFKKLDMDYIKRNVKLINMEYIKSGLSRGNGVILVSAHLGNWELGGVVVSMMGYSLSTVALPHKSKVVTNFFSKQRENKGLKVFLLGNAARGCLKALRQNQMIALVGDRDFTENGKIIDFFGKPAILPEGPAVFSLQTGAAIIPAFMLRNKDDSFSLIFEKPLEYAVSG</sequence>
<dbReference type="PANTHER" id="PTHR30606">
    <property type="entry name" value="LIPID A BIOSYNTHESIS LAUROYL ACYLTRANSFERASE"/>
    <property type="match status" value="1"/>
</dbReference>
<gene>
    <name evidence="7" type="ORF">COX41_00900</name>
</gene>
<evidence type="ECO:0000256" key="3">
    <source>
        <dbReference type="ARBA" id="ARBA00022519"/>
    </source>
</evidence>
<evidence type="ECO:0000256" key="4">
    <source>
        <dbReference type="ARBA" id="ARBA00022679"/>
    </source>
</evidence>
<dbReference type="GO" id="GO:0016746">
    <property type="term" value="F:acyltransferase activity"/>
    <property type="evidence" value="ECO:0007669"/>
    <property type="project" value="UniProtKB-KW"/>
</dbReference>
<evidence type="ECO:0000256" key="5">
    <source>
        <dbReference type="ARBA" id="ARBA00023136"/>
    </source>
</evidence>
<comment type="subcellular location">
    <subcellularLocation>
        <location evidence="1">Cell inner membrane</location>
    </subcellularLocation>
</comment>
<dbReference type="PANTHER" id="PTHR30606:SF10">
    <property type="entry name" value="PHOSPHATIDYLINOSITOL MANNOSIDE ACYLTRANSFERASE"/>
    <property type="match status" value="1"/>
</dbReference>
<evidence type="ECO:0000256" key="1">
    <source>
        <dbReference type="ARBA" id="ARBA00004533"/>
    </source>
</evidence>